<evidence type="ECO:0000256" key="6">
    <source>
        <dbReference type="ARBA" id="ARBA00023040"/>
    </source>
</evidence>
<evidence type="ECO:0000259" key="13">
    <source>
        <dbReference type="PROSITE" id="PS50262"/>
    </source>
</evidence>
<dbReference type="SMART" id="SM01381">
    <property type="entry name" value="7TM_GPCR_Srsx"/>
    <property type="match status" value="1"/>
</dbReference>
<reference evidence="14" key="1">
    <citation type="submission" date="2022-01" db="EMBL/GenBank/DDBJ databases">
        <authorList>
            <person name="King R."/>
        </authorList>
    </citation>
    <scope>NUCLEOTIDE SEQUENCE</scope>
</reference>
<accession>A0A9N9WVY7</accession>
<comment type="subcellular location">
    <subcellularLocation>
        <location evidence="1">Cell membrane</location>
        <topology evidence="1">Multi-pass membrane protein</topology>
    </subcellularLocation>
</comment>
<keyword evidence="4 11" id="KW-0812">Transmembrane</keyword>
<feature type="transmembrane region" description="Helical" evidence="12">
    <location>
        <begin position="171"/>
        <end position="192"/>
    </location>
</feature>
<evidence type="ECO:0000256" key="5">
    <source>
        <dbReference type="ARBA" id="ARBA00022989"/>
    </source>
</evidence>
<evidence type="ECO:0000256" key="10">
    <source>
        <dbReference type="ARBA" id="ARBA00023224"/>
    </source>
</evidence>
<dbReference type="PANTHER" id="PTHR24248">
    <property type="entry name" value="ADRENERGIC RECEPTOR-RELATED G-PROTEIN COUPLED RECEPTOR"/>
    <property type="match status" value="1"/>
</dbReference>
<dbReference type="PRINTS" id="PR01102">
    <property type="entry name" value="5HT6RECEPTR"/>
</dbReference>
<organism evidence="14 15">
    <name type="scientific">Chironomus riparius</name>
    <dbReference type="NCBI Taxonomy" id="315576"/>
    <lineage>
        <taxon>Eukaryota</taxon>
        <taxon>Metazoa</taxon>
        <taxon>Ecdysozoa</taxon>
        <taxon>Arthropoda</taxon>
        <taxon>Hexapoda</taxon>
        <taxon>Insecta</taxon>
        <taxon>Pterygota</taxon>
        <taxon>Neoptera</taxon>
        <taxon>Endopterygota</taxon>
        <taxon>Diptera</taxon>
        <taxon>Nematocera</taxon>
        <taxon>Chironomoidea</taxon>
        <taxon>Chironomidae</taxon>
        <taxon>Chironominae</taxon>
        <taxon>Chironomus</taxon>
    </lineage>
</organism>
<dbReference type="PANTHER" id="PTHR24248:SF199">
    <property type="entry name" value="IP13425P-RELATED"/>
    <property type="match status" value="1"/>
</dbReference>
<keyword evidence="6 11" id="KW-0297">G-protein coupled receptor</keyword>
<dbReference type="PROSITE" id="PS00237">
    <property type="entry name" value="G_PROTEIN_RECEP_F1_1"/>
    <property type="match status" value="1"/>
</dbReference>
<evidence type="ECO:0000256" key="12">
    <source>
        <dbReference type="SAM" id="Phobius"/>
    </source>
</evidence>
<keyword evidence="8" id="KW-1015">Disulfide bond</keyword>
<evidence type="ECO:0000256" key="9">
    <source>
        <dbReference type="ARBA" id="ARBA00023170"/>
    </source>
</evidence>
<sequence>MEVDCLLENKCLKEIREQSSLYTSKYNESTIALNGSKNFQQLLISMHYEQTTNSDGNNDHNESFLDNLGLQQINATSINNITEQSPSEIYEIQFADLIFVVLFCLLIIITIIGNTLVILSVITTRRLRTVTNCFVMSLAVADWLVGIFVMPPAVAYYLMGSWYLGWILCDIWISLDVLLCTASILSLCAISIDRYLAVTQPLNYSRRRRSKRLAMLMILVVWILALAITCPPILGWYEPGRKAQEEELVCRYDQNKGYVVFSAMGSFFIPMLVMVYVYLRISCVVANRHDDMVQIKVHQNSSRTRDVCINDYECESDNENRGCSSSLRHDRSGEQVVTIKMTNNKKDSPILPDEDLVKNFEQLEKDQSRNGHYELIQIGKMPSEPMLKYNNTNSIMKNPVSKDYTHWCRNGDKINECKHQTHTTSLTNINSNNNNSDNAIGNQQLGSANFYIMRSRTQSKSLSTRISSLKRESKTTRTLSIVMFTFIACWLPFFIQYLLKPFYPELNISLLEQLITWLGWVNSAMNPFIYAFYSEDFRAAFYRLTLRKLCISAKKKPYAYPLTSLTARR</sequence>
<keyword evidence="7 12" id="KW-0472">Membrane</keyword>
<dbReference type="Gene3D" id="1.20.1070.10">
    <property type="entry name" value="Rhodopsin 7-helix transmembrane proteins"/>
    <property type="match status" value="2"/>
</dbReference>
<feature type="transmembrane region" description="Helical" evidence="12">
    <location>
        <begin position="479"/>
        <end position="499"/>
    </location>
</feature>
<dbReference type="GO" id="GO:0004993">
    <property type="term" value="F:G protein-coupled serotonin receptor activity"/>
    <property type="evidence" value="ECO:0007669"/>
    <property type="project" value="UniProtKB-ARBA"/>
</dbReference>
<feature type="transmembrane region" description="Helical" evidence="12">
    <location>
        <begin position="257"/>
        <end position="279"/>
    </location>
</feature>
<dbReference type="OrthoDB" id="5977853at2759"/>
<dbReference type="Proteomes" id="UP001153620">
    <property type="component" value="Chromosome 3"/>
</dbReference>
<keyword evidence="10 11" id="KW-0807">Transducer</keyword>
<dbReference type="SUPFAM" id="SSF81321">
    <property type="entry name" value="Family A G protein-coupled receptor-like"/>
    <property type="match status" value="1"/>
</dbReference>
<dbReference type="CDD" id="cd15061">
    <property type="entry name" value="7tmA_tyramine_R-like"/>
    <property type="match status" value="1"/>
</dbReference>
<reference evidence="14" key="2">
    <citation type="submission" date="2022-10" db="EMBL/GenBank/DDBJ databases">
        <authorList>
            <consortium name="ENA_rothamsted_submissions"/>
            <consortium name="culmorum"/>
            <person name="King R."/>
        </authorList>
    </citation>
    <scope>NUCLEOTIDE SEQUENCE</scope>
</reference>
<feature type="domain" description="G-protein coupled receptors family 1 profile" evidence="13">
    <location>
        <begin position="113"/>
        <end position="530"/>
    </location>
</feature>
<dbReference type="GO" id="GO:0071880">
    <property type="term" value="P:adenylate cyclase-activating adrenergic receptor signaling pathway"/>
    <property type="evidence" value="ECO:0007669"/>
    <property type="project" value="TreeGrafter"/>
</dbReference>
<evidence type="ECO:0000256" key="4">
    <source>
        <dbReference type="ARBA" id="ARBA00022692"/>
    </source>
</evidence>
<keyword evidence="9 11" id="KW-0675">Receptor</keyword>
<gene>
    <name evidence="14" type="ORF">CHIRRI_LOCUS10936</name>
</gene>
<evidence type="ECO:0000256" key="11">
    <source>
        <dbReference type="RuleBase" id="RU000688"/>
    </source>
</evidence>
<keyword evidence="3" id="KW-1003">Cell membrane</keyword>
<evidence type="ECO:0000313" key="14">
    <source>
        <dbReference type="EMBL" id="CAG9808090.1"/>
    </source>
</evidence>
<dbReference type="AlphaFoldDB" id="A0A9N9WVY7"/>
<feature type="transmembrane region" description="Helical" evidence="12">
    <location>
        <begin position="134"/>
        <end position="159"/>
    </location>
</feature>
<dbReference type="Pfam" id="PF00001">
    <property type="entry name" value="7tm_1"/>
    <property type="match status" value="1"/>
</dbReference>
<dbReference type="PRINTS" id="PR00237">
    <property type="entry name" value="GPCRRHODOPSN"/>
</dbReference>
<comment type="similarity">
    <text evidence="2 11">Belongs to the G-protein coupled receptor 1 family.</text>
</comment>
<keyword evidence="15" id="KW-1185">Reference proteome</keyword>
<evidence type="ECO:0000256" key="1">
    <source>
        <dbReference type="ARBA" id="ARBA00004651"/>
    </source>
</evidence>
<name>A0A9N9WVY7_9DIPT</name>
<feature type="transmembrane region" description="Helical" evidence="12">
    <location>
        <begin position="514"/>
        <end position="533"/>
    </location>
</feature>
<dbReference type="PROSITE" id="PS50262">
    <property type="entry name" value="G_PROTEIN_RECEP_F1_2"/>
    <property type="match status" value="1"/>
</dbReference>
<proteinExistence type="inferred from homology"/>
<dbReference type="FunFam" id="1.20.1070.10:FF:000523">
    <property type="entry name" value="5-hydroxytryptamine receptor 2B"/>
    <property type="match status" value="1"/>
</dbReference>
<dbReference type="GO" id="GO:0043410">
    <property type="term" value="P:positive regulation of MAPK cascade"/>
    <property type="evidence" value="ECO:0007669"/>
    <property type="project" value="TreeGrafter"/>
</dbReference>
<feature type="transmembrane region" description="Helical" evidence="12">
    <location>
        <begin position="213"/>
        <end position="237"/>
    </location>
</feature>
<protein>
    <recommendedName>
        <fullName evidence="13">G-protein coupled receptors family 1 profile domain-containing protein</fullName>
    </recommendedName>
</protein>
<dbReference type="InterPro" id="IPR017452">
    <property type="entry name" value="GPCR_Rhodpsn_7TM"/>
</dbReference>
<feature type="transmembrane region" description="Helical" evidence="12">
    <location>
        <begin position="97"/>
        <end position="122"/>
    </location>
</feature>
<evidence type="ECO:0000256" key="3">
    <source>
        <dbReference type="ARBA" id="ARBA00022475"/>
    </source>
</evidence>
<evidence type="ECO:0000256" key="2">
    <source>
        <dbReference type="ARBA" id="ARBA00010663"/>
    </source>
</evidence>
<keyword evidence="5 12" id="KW-1133">Transmembrane helix</keyword>
<dbReference type="GO" id="GO:0005886">
    <property type="term" value="C:plasma membrane"/>
    <property type="evidence" value="ECO:0007669"/>
    <property type="project" value="UniProtKB-SubCell"/>
</dbReference>
<dbReference type="EMBL" id="OU895879">
    <property type="protein sequence ID" value="CAG9808090.1"/>
    <property type="molecule type" value="Genomic_DNA"/>
</dbReference>
<evidence type="ECO:0000313" key="15">
    <source>
        <dbReference type="Proteomes" id="UP001153620"/>
    </source>
</evidence>
<evidence type="ECO:0000256" key="8">
    <source>
        <dbReference type="ARBA" id="ARBA00023157"/>
    </source>
</evidence>
<dbReference type="InterPro" id="IPR000276">
    <property type="entry name" value="GPCR_Rhodpsn"/>
</dbReference>
<evidence type="ECO:0000256" key="7">
    <source>
        <dbReference type="ARBA" id="ARBA00023136"/>
    </source>
</evidence>